<dbReference type="PATRIC" id="fig|1125712.3.peg.401"/>
<comment type="caution">
    <text evidence="5">The sequence shown here is derived from an EMBL/GenBank/DDBJ whole genome shotgun (WGS) entry which is preliminary data.</text>
</comment>
<dbReference type="SUPFAM" id="SSF53187">
    <property type="entry name" value="Zn-dependent exopeptidases"/>
    <property type="match status" value="1"/>
</dbReference>
<comment type="cofactor">
    <cofactor evidence="3">
        <name>Zn(2+)</name>
        <dbReference type="ChEBI" id="CHEBI:29105"/>
    </cofactor>
    <text evidence="3">Binds 2 Zn(2+) ions per subunit.</text>
</comment>
<dbReference type="PANTHER" id="PTHR32494">
    <property type="entry name" value="ALLANTOATE DEIMINASE-RELATED"/>
    <property type="match status" value="1"/>
</dbReference>
<dbReference type="OrthoDB" id="9808195at2"/>
<feature type="binding site" evidence="4">
    <location>
        <position position="288"/>
    </location>
    <ligand>
        <name>allantoate</name>
        <dbReference type="ChEBI" id="CHEBI:17536"/>
    </ligand>
</feature>
<feature type="binding site" evidence="3">
    <location>
        <position position="190"/>
    </location>
    <ligand>
        <name>Zn(2+)</name>
        <dbReference type="ChEBI" id="CHEBI:29105"/>
        <label>1</label>
    </ligand>
</feature>
<evidence type="ECO:0000256" key="4">
    <source>
        <dbReference type="PIRSR" id="PIRSR001235-2"/>
    </source>
</evidence>
<reference evidence="5 6" key="1">
    <citation type="submission" date="2013-08" db="EMBL/GenBank/DDBJ databases">
        <authorList>
            <person name="Durkin A.S."/>
            <person name="Haft D.R."/>
            <person name="McCorrison J."/>
            <person name="Torralba M."/>
            <person name="Gillis M."/>
            <person name="Haft D.H."/>
            <person name="Methe B."/>
            <person name="Sutton G."/>
            <person name="Nelson K.E."/>
        </authorList>
    </citation>
    <scope>NUCLEOTIDE SEQUENCE [LARGE SCALE GENOMIC DNA]</scope>
    <source>
        <strain evidence="5 6">F0195</strain>
    </source>
</reference>
<evidence type="ECO:0000256" key="3">
    <source>
        <dbReference type="PIRSR" id="PIRSR001235-1"/>
    </source>
</evidence>
<dbReference type="AlphaFoldDB" id="U2TV61"/>
<dbReference type="PIRSF" id="PIRSF001235">
    <property type="entry name" value="Amidase_carbamoylase"/>
    <property type="match status" value="1"/>
</dbReference>
<evidence type="ECO:0000256" key="2">
    <source>
        <dbReference type="ARBA" id="ARBA00022801"/>
    </source>
</evidence>
<comment type="similarity">
    <text evidence="1">Belongs to the peptidase M20 family.</text>
</comment>
<dbReference type="EMBL" id="AWEZ01000016">
    <property type="protein sequence ID" value="ERL10230.1"/>
    <property type="molecule type" value="Genomic_DNA"/>
</dbReference>
<dbReference type="CDD" id="cd03884">
    <property type="entry name" value="M20_bAS"/>
    <property type="match status" value="1"/>
</dbReference>
<accession>U2TV61</accession>
<evidence type="ECO:0000313" key="6">
    <source>
        <dbReference type="Proteomes" id="UP000016638"/>
    </source>
</evidence>
<dbReference type="Gene3D" id="3.30.70.360">
    <property type="match status" value="1"/>
</dbReference>
<proteinExistence type="inferred from homology"/>
<feature type="binding site" evidence="3">
    <location>
        <position position="127"/>
    </location>
    <ligand>
        <name>Zn(2+)</name>
        <dbReference type="ChEBI" id="CHEBI:29105"/>
        <label>2</label>
    </ligand>
</feature>
<keyword evidence="3" id="KW-0479">Metal-binding</keyword>
<feature type="binding site" evidence="3">
    <location>
        <position position="92"/>
    </location>
    <ligand>
        <name>Zn(2+)</name>
        <dbReference type="ChEBI" id="CHEBI:29105"/>
        <label>2</label>
    </ligand>
</feature>
<dbReference type="Gene3D" id="3.40.630.10">
    <property type="entry name" value="Zn peptidases"/>
    <property type="match status" value="1"/>
</dbReference>
<dbReference type="PANTHER" id="PTHR32494:SF5">
    <property type="entry name" value="ALLANTOATE AMIDOHYDROLASE"/>
    <property type="match status" value="1"/>
</dbReference>
<dbReference type="GO" id="GO:0046872">
    <property type="term" value="F:metal ion binding"/>
    <property type="evidence" value="ECO:0007669"/>
    <property type="project" value="UniProtKB-KW"/>
</dbReference>
<dbReference type="STRING" id="1125712.HMPREF1316_2169"/>
<dbReference type="Proteomes" id="UP000016638">
    <property type="component" value="Unassembled WGS sequence"/>
</dbReference>
<dbReference type="NCBIfam" id="TIGR01879">
    <property type="entry name" value="hydantase"/>
    <property type="match status" value="1"/>
</dbReference>
<dbReference type="GO" id="GO:0016813">
    <property type="term" value="F:hydrolase activity, acting on carbon-nitrogen (but not peptide) bonds, in linear amidines"/>
    <property type="evidence" value="ECO:0007669"/>
    <property type="project" value="InterPro"/>
</dbReference>
<feature type="binding site" evidence="3">
    <location>
        <position position="92"/>
    </location>
    <ligand>
        <name>Zn(2+)</name>
        <dbReference type="ChEBI" id="CHEBI:29105"/>
        <label>1</label>
    </ligand>
</feature>
<keyword evidence="2 5" id="KW-0378">Hydrolase</keyword>
<organism evidence="5 6">
    <name type="scientific">Olsenella profusa F0195</name>
    <dbReference type="NCBI Taxonomy" id="1125712"/>
    <lineage>
        <taxon>Bacteria</taxon>
        <taxon>Bacillati</taxon>
        <taxon>Actinomycetota</taxon>
        <taxon>Coriobacteriia</taxon>
        <taxon>Coriobacteriales</taxon>
        <taxon>Atopobiaceae</taxon>
        <taxon>Olsenella</taxon>
    </lineage>
</organism>
<dbReference type="eggNOG" id="COG0624">
    <property type="taxonomic scope" value="Bacteria"/>
</dbReference>
<dbReference type="NCBIfam" id="NF006768">
    <property type="entry name" value="PRK09290.1-1"/>
    <property type="match status" value="1"/>
</dbReference>
<sequence>MSVSEQQITEIIDWLARYGCQGEGEGMIRLLYTPEWLAAQNALKERFEQVGMEAEFDSVGNLKATFVGSDPTSGTVASGSHVDTVVNGGKLDGALGIEAAFLAMSDLVKTYGQPRRSMSVVSMAEEEGSRFPYVFWGSKNLFDLEENSRMSDIKDKDGVSFVDAMRSCGFDFNTGHDPLMDGVTNWLELHIEQGNTLEMEGEQVGIVHGIVGQRRYDIHLVGEANHAGTTMMRYRHDVVQAYARIVSQSIEKARAAGDPLVLTFGKVEVKPNVVNVVPGEMTFTMDCRHTDRDFLVSFSAGVAADMRSICDEMGIQIDIDNWMDEDPVPMDDGMISVIQRACRDRGLNYRDMHSGAGHDSQIIAKHIPSGMIFVPSISGISYNPSEATKVEDIKEGIDALEAAIYALAY</sequence>
<keyword evidence="6" id="KW-1185">Reference proteome</keyword>
<keyword evidence="3" id="KW-0862">Zinc</keyword>
<dbReference type="InterPro" id="IPR036264">
    <property type="entry name" value="Bact_exopeptidase_dim_dom"/>
</dbReference>
<feature type="binding site" evidence="3">
    <location>
        <position position="81"/>
    </location>
    <ligand>
        <name>Zn(2+)</name>
        <dbReference type="ChEBI" id="CHEBI:29105"/>
        <label>1</label>
    </ligand>
</feature>
<feature type="binding site" evidence="4">
    <location>
        <position position="275"/>
    </location>
    <ligand>
        <name>allantoate</name>
        <dbReference type="ChEBI" id="CHEBI:17536"/>
    </ligand>
</feature>
<dbReference type="Pfam" id="PF01546">
    <property type="entry name" value="Peptidase_M20"/>
    <property type="match status" value="1"/>
</dbReference>
<evidence type="ECO:0000313" key="5">
    <source>
        <dbReference type="EMBL" id="ERL10230.1"/>
    </source>
</evidence>
<feature type="binding site" evidence="4">
    <location>
        <position position="215"/>
    </location>
    <ligand>
        <name>allantoate</name>
        <dbReference type="ChEBI" id="CHEBI:17536"/>
    </ligand>
</feature>
<dbReference type="RefSeq" id="WP_021725246.1">
    <property type="nucleotide sequence ID" value="NZ_AWEZ01000016.1"/>
</dbReference>
<dbReference type="InterPro" id="IPR010158">
    <property type="entry name" value="Amidase_Cbmase"/>
</dbReference>
<protein>
    <submittedName>
        <fullName evidence="5">Putative allantoate amidohydrolase</fullName>
    </submittedName>
</protein>
<evidence type="ECO:0000256" key="1">
    <source>
        <dbReference type="ARBA" id="ARBA00006153"/>
    </source>
</evidence>
<gene>
    <name evidence="5" type="ORF">HMPREF1316_2169</name>
</gene>
<name>U2TV61_9ACTN</name>
<dbReference type="SUPFAM" id="SSF55031">
    <property type="entry name" value="Bacterial exopeptidase dimerisation domain"/>
    <property type="match status" value="1"/>
</dbReference>
<dbReference type="InterPro" id="IPR002933">
    <property type="entry name" value="Peptidase_M20"/>
</dbReference>